<sequence length="320" mass="35303">MDKAAETKEETPPAAQSRPVLPAPIEASRSAWRLPNPRAMPLAQATAPLRYQVVSQQVTSTVHHHTPWQWAEPLCLVRVKTVRDGLEVKTNLKRIPIRQATTTGLIPSQDGDTNTTPLYDTIVSALSRPFGEFAAGRFFNLPETLDMTALACIVRHFEGSPSRGRDEAPFLRCALLGELAMTANNVKKLAPDGKVLCVDLGMYTKLASGAKALGNSCEMFMPDHYGVDTAVVPIYITGSGSRWVAPYVLSFVGTEYWNLKVYYELKCEENVILVLVDFEHRLKSSREFDVVGEDHLIPIVGASTGNLDHIAGVSMRARRR</sequence>
<accession>A0A9D4T403</accession>
<gene>
    <name evidence="2" type="ORF">HPB52_007839</name>
</gene>
<name>A0A9D4T403_RHISA</name>
<feature type="compositionally biased region" description="Basic and acidic residues" evidence="1">
    <location>
        <begin position="1"/>
        <end position="11"/>
    </location>
</feature>
<feature type="region of interest" description="Disordered" evidence="1">
    <location>
        <begin position="1"/>
        <end position="23"/>
    </location>
</feature>
<protein>
    <submittedName>
        <fullName evidence="2">Uncharacterized protein</fullName>
    </submittedName>
</protein>
<evidence type="ECO:0000313" key="2">
    <source>
        <dbReference type="EMBL" id="KAH7972151.1"/>
    </source>
</evidence>
<organism evidence="2 3">
    <name type="scientific">Rhipicephalus sanguineus</name>
    <name type="common">Brown dog tick</name>
    <name type="synonym">Ixodes sanguineus</name>
    <dbReference type="NCBI Taxonomy" id="34632"/>
    <lineage>
        <taxon>Eukaryota</taxon>
        <taxon>Metazoa</taxon>
        <taxon>Ecdysozoa</taxon>
        <taxon>Arthropoda</taxon>
        <taxon>Chelicerata</taxon>
        <taxon>Arachnida</taxon>
        <taxon>Acari</taxon>
        <taxon>Parasitiformes</taxon>
        <taxon>Ixodida</taxon>
        <taxon>Ixodoidea</taxon>
        <taxon>Ixodidae</taxon>
        <taxon>Rhipicephalinae</taxon>
        <taxon>Rhipicephalus</taxon>
        <taxon>Rhipicephalus</taxon>
    </lineage>
</organism>
<reference evidence="2" key="2">
    <citation type="submission" date="2021-09" db="EMBL/GenBank/DDBJ databases">
        <authorList>
            <person name="Jia N."/>
            <person name="Wang J."/>
            <person name="Shi W."/>
            <person name="Du L."/>
            <person name="Sun Y."/>
            <person name="Zhan W."/>
            <person name="Jiang J."/>
            <person name="Wang Q."/>
            <person name="Zhang B."/>
            <person name="Ji P."/>
            <person name="Sakyi L.B."/>
            <person name="Cui X."/>
            <person name="Yuan T."/>
            <person name="Jiang B."/>
            <person name="Yang W."/>
            <person name="Lam T.T.-Y."/>
            <person name="Chang Q."/>
            <person name="Ding S."/>
            <person name="Wang X."/>
            <person name="Zhu J."/>
            <person name="Ruan X."/>
            <person name="Zhao L."/>
            <person name="Wei J."/>
            <person name="Que T."/>
            <person name="Du C."/>
            <person name="Cheng J."/>
            <person name="Dai P."/>
            <person name="Han X."/>
            <person name="Huang E."/>
            <person name="Gao Y."/>
            <person name="Liu J."/>
            <person name="Shao H."/>
            <person name="Ye R."/>
            <person name="Li L."/>
            <person name="Wei W."/>
            <person name="Wang X."/>
            <person name="Wang C."/>
            <person name="Huo Q."/>
            <person name="Li W."/>
            <person name="Guo W."/>
            <person name="Chen H."/>
            <person name="Chen S."/>
            <person name="Zhou L."/>
            <person name="Zhou L."/>
            <person name="Ni X."/>
            <person name="Tian J."/>
            <person name="Zhou Y."/>
            <person name="Sheng Y."/>
            <person name="Liu T."/>
            <person name="Pan Y."/>
            <person name="Xia L."/>
            <person name="Li J."/>
            <person name="Zhao F."/>
            <person name="Cao W."/>
        </authorList>
    </citation>
    <scope>NUCLEOTIDE SEQUENCE</scope>
    <source>
        <strain evidence="2">Rsan-2018</strain>
        <tissue evidence="2">Larvae</tissue>
    </source>
</reference>
<keyword evidence="3" id="KW-1185">Reference proteome</keyword>
<comment type="caution">
    <text evidence="2">The sequence shown here is derived from an EMBL/GenBank/DDBJ whole genome shotgun (WGS) entry which is preliminary data.</text>
</comment>
<dbReference type="Proteomes" id="UP000821837">
    <property type="component" value="Chromosome 11"/>
</dbReference>
<proteinExistence type="predicted"/>
<dbReference type="AlphaFoldDB" id="A0A9D4T403"/>
<evidence type="ECO:0000313" key="3">
    <source>
        <dbReference type="Proteomes" id="UP000821837"/>
    </source>
</evidence>
<reference evidence="2" key="1">
    <citation type="journal article" date="2020" name="Cell">
        <title>Large-Scale Comparative Analyses of Tick Genomes Elucidate Their Genetic Diversity and Vector Capacities.</title>
        <authorList>
            <consortium name="Tick Genome and Microbiome Consortium (TIGMIC)"/>
            <person name="Jia N."/>
            <person name="Wang J."/>
            <person name="Shi W."/>
            <person name="Du L."/>
            <person name="Sun Y."/>
            <person name="Zhan W."/>
            <person name="Jiang J.F."/>
            <person name="Wang Q."/>
            <person name="Zhang B."/>
            <person name="Ji P."/>
            <person name="Bell-Sakyi L."/>
            <person name="Cui X.M."/>
            <person name="Yuan T.T."/>
            <person name="Jiang B.G."/>
            <person name="Yang W.F."/>
            <person name="Lam T.T."/>
            <person name="Chang Q.C."/>
            <person name="Ding S.J."/>
            <person name="Wang X.J."/>
            <person name="Zhu J.G."/>
            <person name="Ruan X.D."/>
            <person name="Zhao L."/>
            <person name="Wei J.T."/>
            <person name="Ye R.Z."/>
            <person name="Que T.C."/>
            <person name="Du C.H."/>
            <person name="Zhou Y.H."/>
            <person name="Cheng J.X."/>
            <person name="Dai P.F."/>
            <person name="Guo W.B."/>
            <person name="Han X.H."/>
            <person name="Huang E.J."/>
            <person name="Li L.F."/>
            <person name="Wei W."/>
            <person name="Gao Y.C."/>
            <person name="Liu J.Z."/>
            <person name="Shao H.Z."/>
            <person name="Wang X."/>
            <person name="Wang C.C."/>
            <person name="Yang T.C."/>
            <person name="Huo Q.B."/>
            <person name="Li W."/>
            <person name="Chen H.Y."/>
            <person name="Chen S.E."/>
            <person name="Zhou L.G."/>
            <person name="Ni X.B."/>
            <person name="Tian J.H."/>
            <person name="Sheng Y."/>
            <person name="Liu T."/>
            <person name="Pan Y.S."/>
            <person name="Xia L.Y."/>
            <person name="Li J."/>
            <person name="Zhao F."/>
            <person name="Cao W.C."/>
        </authorList>
    </citation>
    <scope>NUCLEOTIDE SEQUENCE</scope>
    <source>
        <strain evidence="2">Rsan-2018</strain>
    </source>
</reference>
<dbReference type="EMBL" id="JABSTV010001247">
    <property type="protein sequence ID" value="KAH7972151.1"/>
    <property type="molecule type" value="Genomic_DNA"/>
</dbReference>
<evidence type="ECO:0000256" key="1">
    <source>
        <dbReference type="SAM" id="MobiDB-lite"/>
    </source>
</evidence>